<evidence type="ECO:0000256" key="2">
    <source>
        <dbReference type="ARBA" id="ARBA00022475"/>
    </source>
</evidence>
<dbReference type="EC" id="3.4.23.36" evidence="9"/>
<dbReference type="PANTHER" id="PTHR33695">
    <property type="entry name" value="LIPOPROTEIN SIGNAL PEPTIDASE"/>
    <property type="match status" value="1"/>
</dbReference>
<feature type="active site" evidence="9">
    <location>
        <position position="130"/>
    </location>
</feature>
<comment type="catalytic activity">
    <reaction evidence="9 10">
        <text>Release of signal peptides from bacterial membrane prolipoproteins. Hydrolyzes -Xaa-Yaa-Zaa-|-(S,diacylglyceryl)Cys-, in which Xaa is hydrophobic (preferably Leu), and Yaa (Ala or Ser) and Zaa (Gly or Ala) have small, neutral side chains.</text>
        <dbReference type="EC" id="3.4.23.36"/>
    </reaction>
</comment>
<evidence type="ECO:0000256" key="5">
    <source>
        <dbReference type="ARBA" id="ARBA00022750"/>
    </source>
</evidence>
<keyword evidence="4 9" id="KW-0812">Transmembrane</keyword>
<dbReference type="HAMAP" id="MF_00161">
    <property type="entry name" value="LspA"/>
    <property type="match status" value="1"/>
</dbReference>
<dbReference type="NCBIfam" id="TIGR00077">
    <property type="entry name" value="lspA"/>
    <property type="match status" value="1"/>
</dbReference>
<evidence type="ECO:0000313" key="13">
    <source>
        <dbReference type="Proteomes" id="UP001236559"/>
    </source>
</evidence>
<comment type="pathway">
    <text evidence="9">Protein modification; lipoprotein biosynthesis (signal peptide cleavage).</text>
</comment>
<evidence type="ECO:0000313" key="12">
    <source>
        <dbReference type="EMBL" id="MDQ0274110.1"/>
    </source>
</evidence>
<dbReference type="PRINTS" id="PR00781">
    <property type="entry name" value="LIPOSIGPTASE"/>
</dbReference>
<evidence type="ECO:0000256" key="9">
    <source>
        <dbReference type="HAMAP-Rule" id="MF_00161"/>
    </source>
</evidence>
<dbReference type="Proteomes" id="UP001236559">
    <property type="component" value="Unassembled WGS sequence"/>
</dbReference>
<dbReference type="EMBL" id="JAUSTN010000001">
    <property type="protein sequence ID" value="MDQ0274110.1"/>
    <property type="molecule type" value="Genomic_DNA"/>
</dbReference>
<proteinExistence type="inferred from homology"/>
<feature type="transmembrane region" description="Helical" evidence="9">
    <location>
        <begin position="123"/>
        <end position="146"/>
    </location>
</feature>
<keyword evidence="8 9" id="KW-0472">Membrane</keyword>
<comment type="caution">
    <text evidence="12">The sequence shown here is derived from an EMBL/GenBank/DDBJ whole genome shotgun (WGS) entry which is preliminary data.</text>
</comment>
<evidence type="ECO:0000256" key="10">
    <source>
        <dbReference type="RuleBase" id="RU000594"/>
    </source>
</evidence>
<keyword evidence="7 9" id="KW-1133">Transmembrane helix</keyword>
<feature type="transmembrane region" description="Helical" evidence="9">
    <location>
        <begin position="82"/>
        <end position="102"/>
    </location>
</feature>
<keyword evidence="13" id="KW-1185">Reference proteome</keyword>
<evidence type="ECO:0000256" key="6">
    <source>
        <dbReference type="ARBA" id="ARBA00022801"/>
    </source>
</evidence>
<dbReference type="GO" id="GO:0004190">
    <property type="term" value="F:aspartic-type endopeptidase activity"/>
    <property type="evidence" value="ECO:0007669"/>
    <property type="project" value="UniProtKB-EC"/>
</dbReference>
<comment type="subcellular location">
    <subcellularLocation>
        <location evidence="9">Cell membrane</location>
        <topology evidence="9">Multi-pass membrane protein</topology>
    </subcellularLocation>
</comment>
<dbReference type="Pfam" id="PF01252">
    <property type="entry name" value="Peptidase_A8"/>
    <property type="match status" value="1"/>
</dbReference>
<protein>
    <recommendedName>
        <fullName evidence="9">Lipoprotein signal peptidase</fullName>
        <ecNumber evidence="9">3.4.23.36</ecNumber>
    </recommendedName>
    <alternativeName>
        <fullName evidence="9">Prolipoprotein signal peptidase</fullName>
    </alternativeName>
    <alternativeName>
        <fullName evidence="9">Signal peptidase II</fullName>
        <shortName evidence="9">SPase II</shortName>
    </alternativeName>
</protein>
<evidence type="ECO:0000256" key="7">
    <source>
        <dbReference type="ARBA" id="ARBA00022989"/>
    </source>
</evidence>
<gene>
    <name evidence="9" type="primary">lspA</name>
    <name evidence="12" type="ORF">J2S72_000106</name>
</gene>
<comment type="caution">
    <text evidence="9">Lacks conserved residue(s) required for the propagation of feature annotation.</text>
</comment>
<reference evidence="12 13" key="1">
    <citation type="submission" date="2023-07" db="EMBL/GenBank/DDBJ databases">
        <title>Genomic Encyclopedia of Type Strains, Phase IV (KMG-IV): sequencing the most valuable type-strain genomes for metagenomic binning, comparative biology and taxonomic classification.</title>
        <authorList>
            <person name="Goeker M."/>
        </authorList>
    </citation>
    <scope>NUCLEOTIDE SEQUENCE [LARGE SCALE GENOMIC DNA]</scope>
    <source>
        <strain evidence="12 13">DSM 22616</strain>
    </source>
</reference>
<evidence type="ECO:0000256" key="4">
    <source>
        <dbReference type="ARBA" id="ARBA00022692"/>
    </source>
</evidence>
<feature type="active site" evidence="9">
    <location>
        <position position="112"/>
    </location>
</feature>
<comment type="similarity">
    <text evidence="1 9 11">Belongs to the peptidase A8 family.</text>
</comment>
<name>A0ABU0ASW1_9FIRM</name>
<sequence>MPIFFLTLLLIFIDQISKFFVVSFLKDTPPLVIIENFLNFFYLENRGAAFGIFQGNMILFSIITILVLGFLIIFLIKNYRKSSIVLKTSIALIIGGAVGNFIDRIRLNYVVDFISFKIFGRDFAVFNFADCFIVIGTFLLMLMLIFHENPPLKKVDENK</sequence>
<evidence type="ECO:0000256" key="8">
    <source>
        <dbReference type="ARBA" id="ARBA00023136"/>
    </source>
</evidence>
<dbReference type="InterPro" id="IPR001872">
    <property type="entry name" value="Peptidase_A8"/>
</dbReference>
<keyword evidence="2 9" id="KW-1003">Cell membrane</keyword>
<accession>A0ABU0ASW1</accession>
<dbReference type="PROSITE" id="PS00855">
    <property type="entry name" value="SPASE_II"/>
    <property type="match status" value="1"/>
</dbReference>
<keyword evidence="3 9" id="KW-0645">Protease</keyword>
<organism evidence="12 13">
    <name type="scientific">Peptoniphilus koenoeneniae</name>
    <dbReference type="NCBI Taxonomy" id="507751"/>
    <lineage>
        <taxon>Bacteria</taxon>
        <taxon>Bacillati</taxon>
        <taxon>Bacillota</taxon>
        <taxon>Tissierellia</taxon>
        <taxon>Tissierellales</taxon>
        <taxon>Peptoniphilaceae</taxon>
        <taxon>Peptoniphilus</taxon>
    </lineage>
</organism>
<comment type="function">
    <text evidence="9 10">This protein specifically catalyzes the removal of signal peptides from prolipoproteins.</text>
</comment>
<keyword evidence="6 9" id="KW-0378">Hydrolase</keyword>
<dbReference type="PANTHER" id="PTHR33695:SF1">
    <property type="entry name" value="LIPOPROTEIN SIGNAL PEPTIDASE"/>
    <property type="match status" value="1"/>
</dbReference>
<evidence type="ECO:0000256" key="1">
    <source>
        <dbReference type="ARBA" id="ARBA00006139"/>
    </source>
</evidence>
<feature type="transmembrane region" description="Helical" evidence="9">
    <location>
        <begin position="57"/>
        <end position="76"/>
    </location>
</feature>
<keyword evidence="5 9" id="KW-0064">Aspartyl protease</keyword>
<evidence type="ECO:0000256" key="3">
    <source>
        <dbReference type="ARBA" id="ARBA00022670"/>
    </source>
</evidence>
<dbReference type="RefSeq" id="WP_023056421.1">
    <property type="nucleotide sequence ID" value="NZ_JAUSTN010000001.1"/>
</dbReference>
<evidence type="ECO:0000256" key="11">
    <source>
        <dbReference type="RuleBase" id="RU004181"/>
    </source>
</evidence>